<dbReference type="Pfam" id="PF06445">
    <property type="entry name" value="GyrI-like"/>
    <property type="match status" value="1"/>
</dbReference>
<name>A0A411HG78_9GAMM</name>
<dbReference type="SUPFAM" id="SSF55961">
    <property type="entry name" value="Bet v1-like"/>
    <property type="match status" value="1"/>
</dbReference>
<dbReference type="InterPro" id="IPR019587">
    <property type="entry name" value="Polyketide_cyclase/dehydratase"/>
</dbReference>
<dbReference type="OrthoDB" id="9807923at2"/>
<feature type="domain" description="AraC effector-binding" evidence="1">
    <location>
        <begin position="195"/>
        <end position="347"/>
    </location>
</feature>
<dbReference type="AlphaFoldDB" id="A0A411HG78"/>
<evidence type="ECO:0000259" key="1">
    <source>
        <dbReference type="SMART" id="SM00871"/>
    </source>
</evidence>
<dbReference type="InterPro" id="IPR011256">
    <property type="entry name" value="Reg_factor_effector_dom_sf"/>
</dbReference>
<organism evidence="2 3">
    <name type="scientific">Pseudolysobacter antarcticus</name>
    <dbReference type="NCBI Taxonomy" id="2511995"/>
    <lineage>
        <taxon>Bacteria</taxon>
        <taxon>Pseudomonadati</taxon>
        <taxon>Pseudomonadota</taxon>
        <taxon>Gammaproteobacteria</taxon>
        <taxon>Lysobacterales</taxon>
        <taxon>Rhodanobacteraceae</taxon>
        <taxon>Pseudolysobacter</taxon>
    </lineage>
</organism>
<dbReference type="InterPro" id="IPR029442">
    <property type="entry name" value="GyrI-like"/>
</dbReference>
<sequence length="347" mass="37861">MRFILGLLKFLIVLLVLLIGVAFLLPAKVHVERSIVIDRPTSEVFAVVNSFKLFNSWSPWAEKDPNAKYTFEGPRSGVGAKISWVGNDQVGSGNQTITESDSKQADKRVSSAIDFGEMGKVSADFFLSSAPKGSQVRWTMDMNLPMSFDQKFVSNLIGRYMGLFMDKLVGPDYERGLGKLKVLLEGFPNVDIAGMDGEPVELAAHKILFVSAHSSNDVAATSATLAAAYTQIRSYALANRILLMDAPLSITTSSDASGWQFDAAIPVDRIDGAADDQVKSGTTYAGKAVQFWSVGAYDKLTDSIARAYAWLAVNGYQPADRLIEQYIDDPASMPVEQVRTQIQIPVK</sequence>
<dbReference type="EMBL" id="CP035704">
    <property type="protein sequence ID" value="QBB69495.1"/>
    <property type="molecule type" value="Genomic_DNA"/>
</dbReference>
<evidence type="ECO:0000313" key="2">
    <source>
        <dbReference type="EMBL" id="QBB69495.1"/>
    </source>
</evidence>
<dbReference type="CDD" id="cd07818">
    <property type="entry name" value="SRPBCC_1"/>
    <property type="match status" value="1"/>
</dbReference>
<dbReference type="Gene3D" id="3.20.80.10">
    <property type="entry name" value="Regulatory factor, effector binding domain"/>
    <property type="match status" value="1"/>
</dbReference>
<dbReference type="Pfam" id="PF10604">
    <property type="entry name" value="Polyketide_cyc2"/>
    <property type="match status" value="1"/>
</dbReference>
<dbReference type="KEGG" id="xbc:ELE36_03375"/>
<gene>
    <name evidence="2" type="ORF">ELE36_03375</name>
</gene>
<dbReference type="RefSeq" id="WP_129831751.1">
    <property type="nucleotide sequence ID" value="NZ_CP035704.1"/>
</dbReference>
<dbReference type="Proteomes" id="UP000291562">
    <property type="component" value="Chromosome"/>
</dbReference>
<keyword evidence="3" id="KW-1185">Reference proteome</keyword>
<evidence type="ECO:0000313" key="3">
    <source>
        <dbReference type="Proteomes" id="UP000291562"/>
    </source>
</evidence>
<dbReference type="Gene3D" id="3.30.530.20">
    <property type="match status" value="1"/>
</dbReference>
<dbReference type="InterPro" id="IPR010499">
    <property type="entry name" value="AraC_E-bd"/>
</dbReference>
<proteinExistence type="predicted"/>
<dbReference type="SUPFAM" id="SSF55136">
    <property type="entry name" value="Probable bacterial effector-binding domain"/>
    <property type="match status" value="1"/>
</dbReference>
<dbReference type="InterPro" id="IPR023393">
    <property type="entry name" value="START-like_dom_sf"/>
</dbReference>
<dbReference type="SMART" id="SM00871">
    <property type="entry name" value="AraC_E_bind"/>
    <property type="match status" value="1"/>
</dbReference>
<reference evidence="2 3" key="1">
    <citation type="submission" date="2019-01" db="EMBL/GenBank/DDBJ databases">
        <title>Pseudolysobacter antarctica gen. nov., sp. nov., isolated from Fildes Peninsula, Antarctica.</title>
        <authorList>
            <person name="Wei Z."/>
            <person name="Peng F."/>
        </authorList>
    </citation>
    <scope>NUCLEOTIDE SEQUENCE [LARGE SCALE GENOMIC DNA]</scope>
    <source>
        <strain evidence="2 3">AQ6-296</strain>
    </source>
</reference>
<protein>
    <recommendedName>
        <fullName evidence="1">AraC effector-binding domain-containing protein</fullName>
    </recommendedName>
</protein>
<accession>A0A411HG78</accession>